<dbReference type="EMBL" id="KZ772724">
    <property type="protein sequence ID" value="PTQ38291.1"/>
    <property type="molecule type" value="Genomic_DNA"/>
</dbReference>
<evidence type="ECO:0000313" key="1">
    <source>
        <dbReference type="EMBL" id="PTQ38291.1"/>
    </source>
</evidence>
<dbReference type="Proteomes" id="UP000244005">
    <property type="component" value="Unassembled WGS sequence"/>
</dbReference>
<evidence type="ECO:0000313" key="2">
    <source>
        <dbReference type="Proteomes" id="UP000244005"/>
    </source>
</evidence>
<sequence length="195" mass="21633">MMFLGGALDICGSEEKRCVFRRGCPEAVTLKMSSNAGRITRHATTIQATSRGSRAHRTRRLRRAERELYENDDATLVRLSSSIHIWTCYTKASPLFARPGGLDETSWSRIRFSIPCDKEGLIQFSVSSSPTSIAWRQVLAQCSRRRTMCCGRAGLDVCRNATICVSGSLQGYASNVMRSGSTSYIKACSDVCCRR</sequence>
<reference evidence="2" key="1">
    <citation type="journal article" date="2017" name="Cell">
        <title>Insights into land plant evolution garnered from the Marchantia polymorpha genome.</title>
        <authorList>
            <person name="Bowman J.L."/>
            <person name="Kohchi T."/>
            <person name="Yamato K.T."/>
            <person name="Jenkins J."/>
            <person name="Shu S."/>
            <person name="Ishizaki K."/>
            <person name="Yamaoka S."/>
            <person name="Nishihama R."/>
            <person name="Nakamura Y."/>
            <person name="Berger F."/>
            <person name="Adam C."/>
            <person name="Aki S.S."/>
            <person name="Althoff F."/>
            <person name="Araki T."/>
            <person name="Arteaga-Vazquez M.A."/>
            <person name="Balasubrmanian S."/>
            <person name="Barry K."/>
            <person name="Bauer D."/>
            <person name="Boehm C.R."/>
            <person name="Briginshaw L."/>
            <person name="Caballero-Perez J."/>
            <person name="Catarino B."/>
            <person name="Chen F."/>
            <person name="Chiyoda S."/>
            <person name="Chovatia M."/>
            <person name="Davies K.M."/>
            <person name="Delmans M."/>
            <person name="Demura T."/>
            <person name="Dierschke T."/>
            <person name="Dolan L."/>
            <person name="Dorantes-Acosta A.E."/>
            <person name="Eklund D.M."/>
            <person name="Florent S.N."/>
            <person name="Flores-Sandoval E."/>
            <person name="Fujiyama A."/>
            <person name="Fukuzawa H."/>
            <person name="Galik B."/>
            <person name="Grimanelli D."/>
            <person name="Grimwood J."/>
            <person name="Grossniklaus U."/>
            <person name="Hamada T."/>
            <person name="Haseloff J."/>
            <person name="Hetherington A.J."/>
            <person name="Higo A."/>
            <person name="Hirakawa Y."/>
            <person name="Hundley H.N."/>
            <person name="Ikeda Y."/>
            <person name="Inoue K."/>
            <person name="Inoue S.I."/>
            <person name="Ishida S."/>
            <person name="Jia Q."/>
            <person name="Kakita M."/>
            <person name="Kanazawa T."/>
            <person name="Kawai Y."/>
            <person name="Kawashima T."/>
            <person name="Kennedy M."/>
            <person name="Kinose K."/>
            <person name="Kinoshita T."/>
            <person name="Kohara Y."/>
            <person name="Koide E."/>
            <person name="Komatsu K."/>
            <person name="Kopischke S."/>
            <person name="Kubo M."/>
            <person name="Kyozuka J."/>
            <person name="Lagercrantz U."/>
            <person name="Lin S.S."/>
            <person name="Lindquist E."/>
            <person name="Lipzen A.M."/>
            <person name="Lu C.W."/>
            <person name="De Luna E."/>
            <person name="Martienssen R.A."/>
            <person name="Minamino N."/>
            <person name="Mizutani M."/>
            <person name="Mizutani M."/>
            <person name="Mochizuki N."/>
            <person name="Monte I."/>
            <person name="Mosher R."/>
            <person name="Nagasaki H."/>
            <person name="Nakagami H."/>
            <person name="Naramoto S."/>
            <person name="Nishitani K."/>
            <person name="Ohtani M."/>
            <person name="Okamoto T."/>
            <person name="Okumura M."/>
            <person name="Phillips J."/>
            <person name="Pollak B."/>
            <person name="Reinders A."/>
            <person name="Rovekamp M."/>
            <person name="Sano R."/>
            <person name="Sawa S."/>
            <person name="Schmid M.W."/>
            <person name="Shirakawa M."/>
            <person name="Solano R."/>
            <person name="Spunde A."/>
            <person name="Suetsugu N."/>
            <person name="Sugano S."/>
            <person name="Sugiyama A."/>
            <person name="Sun R."/>
            <person name="Suzuki Y."/>
            <person name="Takenaka M."/>
            <person name="Takezawa D."/>
            <person name="Tomogane H."/>
            <person name="Tsuzuki M."/>
            <person name="Ueda T."/>
            <person name="Umeda M."/>
            <person name="Ward J.M."/>
            <person name="Watanabe Y."/>
            <person name="Yazaki K."/>
            <person name="Yokoyama R."/>
            <person name="Yoshitake Y."/>
            <person name="Yotsui I."/>
            <person name="Zachgo S."/>
            <person name="Schmutz J."/>
        </authorList>
    </citation>
    <scope>NUCLEOTIDE SEQUENCE [LARGE SCALE GENOMIC DNA]</scope>
    <source>
        <strain evidence="2">Tak-1</strain>
    </source>
</reference>
<accession>A0A2R6WWQ7</accession>
<proteinExistence type="predicted"/>
<protein>
    <submittedName>
        <fullName evidence="1">Uncharacterized protein</fullName>
    </submittedName>
</protein>
<dbReference type="PROSITE" id="PS50096">
    <property type="entry name" value="IQ"/>
    <property type="match status" value="1"/>
</dbReference>
<dbReference type="AlphaFoldDB" id="A0A2R6WWQ7"/>
<keyword evidence="2" id="KW-1185">Reference proteome</keyword>
<organism evidence="1 2">
    <name type="scientific">Marchantia polymorpha</name>
    <name type="common">Common liverwort</name>
    <name type="synonym">Marchantia aquatica</name>
    <dbReference type="NCBI Taxonomy" id="3197"/>
    <lineage>
        <taxon>Eukaryota</taxon>
        <taxon>Viridiplantae</taxon>
        <taxon>Streptophyta</taxon>
        <taxon>Embryophyta</taxon>
        <taxon>Marchantiophyta</taxon>
        <taxon>Marchantiopsida</taxon>
        <taxon>Marchantiidae</taxon>
        <taxon>Marchantiales</taxon>
        <taxon>Marchantiaceae</taxon>
        <taxon>Marchantia</taxon>
    </lineage>
</organism>
<dbReference type="Gramene" id="Mp6g01290.1">
    <property type="protein sequence ID" value="Mp6g01290.1.cds"/>
    <property type="gene ID" value="Mp6g01290"/>
</dbReference>
<name>A0A2R6WWQ7_MARPO</name>
<gene>
    <name evidence="1" type="ORF">MARPO_0052s0075</name>
</gene>